<dbReference type="EMBL" id="GBXM01059951">
    <property type="protein sequence ID" value="JAH48626.1"/>
    <property type="molecule type" value="Transcribed_RNA"/>
</dbReference>
<organism evidence="2">
    <name type="scientific">Anguilla anguilla</name>
    <name type="common">European freshwater eel</name>
    <name type="synonym">Muraena anguilla</name>
    <dbReference type="NCBI Taxonomy" id="7936"/>
    <lineage>
        <taxon>Eukaryota</taxon>
        <taxon>Metazoa</taxon>
        <taxon>Chordata</taxon>
        <taxon>Craniata</taxon>
        <taxon>Vertebrata</taxon>
        <taxon>Euteleostomi</taxon>
        <taxon>Actinopterygii</taxon>
        <taxon>Neopterygii</taxon>
        <taxon>Teleostei</taxon>
        <taxon>Anguilliformes</taxon>
        <taxon>Anguillidae</taxon>
        <taxon>Anguilla</taxon>
    </lineage>
</organism>
<proteinExistence type="predicted"/>
<evidence type="ECO:0000313" key="2">
    <source>
        <dbReference type="EMBL" id="JAH48626.1"/>
    </source>
</evidence>
<reference evidence="2" key="2">
    <citation type="journal article" date="2015" name="Fish Shellfish Immunol.">
        <title>Early steps in the European eel (Anguilla anguilla)-Vibrio vulnificus interaction in the gills: Role of the RtxA13 toxin.</title>
        <authorList>
            <person name="Callol A."/>
            <person name="Pajuelo D."/>
            <person name="Ebbesson L."/>
            <person name="Teles M."/>
            <person name="MacKenzie S."/>
            <person name="Amaro C."/>
        </authorList>
    </citation>
    <scope>NUCLEOTIDE SEQUENCE</scope>
</reference>
<protein>
    <submittedName>
        <fullName evidence="2">Uncharacterized protein</fullName>
    </submittedName>
</protein>
<evidence type="ECO:0000256" key="1">
    <source>
        <dbReference type="SAM" id="MobiDB-lite"/>
    </source>
</evidence>
<accession>A0A0E9T4L7</accession>
<reference evidence="2" key="1">
    <citation type="submission" date="2014-11" db="EMBL/GenBank/DDBJ databases">
        <authorList>
            <person name="Amaro Gonzalez C."/>
        </authorList>
    </citation>
    <scope>NUCLEOTIDE SEQUENCE</scope>
</reference>
<dbReference type="AlphaFoldDB" id="A0A0E9T4L7"/>
<sequence>MTPNRRSSRPTNNIRNSHMIPTSNQLPL</sequence>
<feature type="region of interest" description="Disordered" evidence="1">
    <location>
        <begin position="1"/>
        <end position="28"/>
    </location>
</feature>
<name>A0A0E9T4L7_ANGAN</name>